<dbReference type="AlphaFoldDB" id="A0A2R6RLW6"/>
<name>A0A2R6RLW6_9APHY</name>
<reference evidence="2 3" key="1">
    <citation type="submission" date="2018-02" db="EMBL/GenBank/DDBJ databases">
        <title>Genome sequence of the basidiomycete white-rot fungus Phlebia centrifuga.</title>
        <authorList>
            <person name="Granchi Z."/>
            <person name="Peng M."/>
            <person name="de Vries R.P."/>
            <person name="Hilden K."/>
            <person name="Makela M.R."/>
            <person name="Grigoriev I."/>
            <person name="Riley R."/>
        </authorList>
    </citation>
    <scope>NUCLEOTIDE SEQUENCE [LARGE SCALE GENOMIC DNA]</scope>
    <source>
        <strain evidence="2 3">FBCC195</strain>
    </source>
</reference>
<feature type="region of interest" description="Disordered" evidence="1">
    <location>
        <begin position="72"/>
        <end position="110"/>
    </location>
</feature>
<organism evidence="2 3">
    <name type="scientific">Hermanssonia centrifuga</name>
    <dbReference type="NCBI Taxonomy" id="98765"/>
    <lineage>
        <taxon>Eukaryota</taxon>
        <taxon>Fungi</taxon>
        <taxon>Dikarya</taxon>
        <taxon>Basidiomycota</taxon>
        <taxon>Agaricomycotina</taxon>
        <taxon>Agaricomycetes</taxon>
        <taxon>Polyporales</taxon>
        <taxon>Meruliaceae</taxon>
        <taxon>Hermanssonia</taxon>
    </lineage>
</organism>
<accession>A0A2R6RLW6</accession>
<evidence type="ECO:0000313" key="3">
    <source>
        <dbReference type="Proteomes" id="UP000186601"/>
    </source>
</evidence>
<evidence type="ECO:0000313" key="2">
    <source>
        <dbReference type="EMBL" id="PSS30999.1"/>
    </source>
</evidence>
<protein>
    <submittedName>
        <fullName evidence="2">Uncharacterized protein</fullName>
    </submittedName>
</protein>
<dbReference type="Proteomes" id="UP000186601">
    <property type="component" value="Unassembled WGS sequence"/>
</dbReference>
<feature type="compositionally biased region" description="Polar residues" evidence="1">
    <location>
        <begin position="79"/>
        <end position="101"/>
    </location>
</feature>
<evidence type="ECO:0000256" key="1">
    <source>
        <dbReference type="SAM" id="MobiDB-lite"/>
    </source>
</evidence>
<gene>
    <name evidence="2" type="ORF">PHLCEN_2v2463</name>
</gene>
<dbReference type="EMBL" id="MLYV02000226">
    <property type="protein sequence ID" value="PSS30999.1"/>
    <property type="molecule type" value="Genomic_DNA"/>
</dbReference>
<sequence>MTHSDIHGIRPKRRWTPQGECTRLELHSLFPTAHLTLAVRRDRHPDPLPRFYLKKITGIVAPSKAEIEPSQMRYKLPTQPESLSMSTDENTTSECKLQTTVGGPRGLRED</sequence>
<comment type="caution">
    <text evidence="2">The sequence shown here is derived from an EMBL/GenBank/DDBJ whole genome shotgun (WGS) entry which is preliminary data.</text>
</comment>
<proteinExistence type="predicted"/>
<keyword evidence="3" id="KW-1185">Reference proteome</keyword>